<dbReference type="KEGG" id="xfa:XF_0142"/>
<sequence>MLVTAMIWSFKCYFQKDWFMKNRSVDGLRGIAAFNVAVSHFVAAFLPSMLHKNYPSLGKNQHPSGLFDVLTSPMVSIFYNGHFAVLIFFVLSGYVLTMPYYTQGESNGVLSKRLWGRYLRLNIPICFAISISYVVYVSGLYLNVAAADMSGSIEWLKNFFPSGISLSDAVKESVFQSIIFGNSALIPPLWTLKIEFIGSLYVLLFYISKPKCYTFVSVLMVLLLIYAIHKQDSIYFYAIFLGSFLNQLKKSSRLKVVFFFIGFYFGGFQFENSIYNFLPRVMVGDLEVWDKKTFYNLIGACFITASVVQGFGEKILQWRIPQFLGGISFSLYLLHFVVLCSFSSYVYVSLPMGRTSVLLNFASYVLVCVLVSFIFEKYIDKPSINISHQFSKKIFSKQV</sequence>
<dbReference type="EMBL" id="AE003849">
    <property type="protein sequence ID" value="AAF82955.1"/>
    <property type="molecule type" value="Genomic_DNA"/>
</dbReference>
<feature type="domain" description="Acyltransferase 3" evidence="2">
    <location>
        <begin position="23"/>
        <end position="375"/>
    </location>
</feature>
<dbReference type="Proteomes" id="UP000000812">
    <property type="component" value="Chromosome"/>
</dbReference>
<feature type="transmembrane region" description="Helical" evidence="1">
    <location>
        <begin position="77"/>
        <end position="101"/>
    </location>
</feature>
<organism evidence="3 4">
    <name type="scientific">Xylella fastidiosa (strain 9a5c)</name>
    <dbReference type="NCBI Taxonomy" id="160492"/>
    <lineage>
        <taxon>Bacteria</taxon>
        <taxon>Pseudomonadati</taxon>
        <taxon>Pseudomonadota</taxon>
        <taxon>Gammaproteobacteria</taxon>
        <taxon>Lysobacterales</taxon>
        <taxon>Lysobacteraceae</taxon>
        <taxon>Xylella</taxon>
    </lineage>
</organism>
<dbReference type="PANTHER" id="PTHR23028">
    <property type="entry name" value="ACETYLTRANSFERASE"/>
    <property type="match status" value="1"/>
</dbReference>
<evidence type="ECO:0000256" key="1">
    <source>
        <dbReference type="SAM" id="Phobius"/>
    </source>
</evidence>
<dbReference type="STRING" id="160492.XF_0142"/>
<dbReference type="InterPro" id="IPR050879">
    <property type="entry name" value="Acyltransferase_3"/>
</dbReference>
<proteinExistence type="predicted"/>
<reference evidence="3 4" key="1">
    <citation type="journal article" date="2000" name="Nature">
        <title>The genome sequence of the plant pathogen Xylella fastidiosa.</title>
        <authorList>
            <person name="Simpson A.J."/>
            <person name="Reinach F.C."/>
            <person name="Arruda P."/>
            <person name="Abreu F.A."/>
            <person name="Acencio M."/>
            <person name="Alvarenga R."/>
            <person name="Alves L.M."/>
            <person name="Araya J.E."/>
            <person name="Baia G.S."/>
            <person name="Baptista C.S."/>
            <person name="Barros M.H."/>
            <person name="Bonaccorsi E.D."/>
            <person name="Bordin S."/>
            <person name="Bove J.M."/>
            <person name="Briones M.R."/>
            <person name="Bueno M.R."/>
            <person name="Camargo A.A."/>
            <person name="Camargo L.E."/>
            <person name="Carraro D.M."/>
            <person name="Carrer H."/>
            <person name="Colauto N.B."/>
            <person name="Colombo C."/>
            <person name="Costa F.F."/>
            <person name="Costa M.C."/>
            <person name="Costa-Neto C.M."/>
            <person name="Coutinho L.L."/>
            <person name="Cristofani M."/>
            <person name="Dias-Neto E."/>
            <person name="Docena C."/>
            <person name="El-Dorry H."/>
            <person name="Facincani A.P."/>
            <person name="Ferreira A.J."/>
            <person name="Ferreira V.C."/>
            <person name="Ferro J.A."/>
            <person name="Fraga J.S."/>
            <person name="Franca S.C."/>
            <person name="Franco M.C."/>
            <person name="Frohme M."/>
            <person name="Furlan L.R."/>
            <person name="Garnier M."/>
            <person name="Goldman G.H."/>
            <person name="Goldman M.H."/>
            <person name="Gomes S.L."/>
            <person name="Gruber A."/>
            <person name="Ho P.L."/>
            <person name="Hoheisel J.D."/>
            <person name="Junqueira M.L."/>
            <person name="Kemper E.L."/>
            <person name="Kitajima J.P."/>
            <person name="Krieger J.E."/>
            <person name="Kuramae E.E."/>
            <person name="Laigret F."/>
            <person name="Lambais M.R."/>
            <person name="Leite L.C."/>
            <person name="Lemos E.G."/>
            <person name="Lemos M.V."/>
            <person name="Lopes S.A."/>
            <person name="Lopes C.R."/>
            <person name="Machado J.A."/>
            <person name="Machado M.A."/>
            <person name="Madeira A.M."/>
            <person name="Madeira H.M."/>
            <person name="Marino C.L."/>
            <person name="Marques M.V."/>
            <person name="Martins E.A."/>
            <person name="Martins E.M."/>
            <person name="Matsukuma A.Y."/>
            <person name="Menck C.F."/>
            <person name="Miracca E.C."/>
            <person name="Miyaki C.Y."/>
            <person name="Monteriro-Vitorello C.B."/>
            <person name="Moon D.H."/>
            <person name="Nagai M.A."/>
            <person name="Nascimento A.L."/>
            <person name="Netto L.E."/>
            <person name="Nhani A.Jr."/>
            <person name="Nobrega F.G."/>
            <person name="Nunes L.R."/>
            <person name="Oliveira M.A."/>
            <person name="de Oliveira M.C."/>
            <person name="de Oliveira R.C."/>
            <person name="Palmieri D.A."/>
            <person name="Paris A."/>
            <person name="Peixoto B.R."/>
            <person name="Pereira G.A."/>
            <person name="Pereira H.A.Jr."/>
            <person name="Pesquero J.B."/>
            <person name="Quaggio R.B."/>
            <person name="Roberto P.G."/>
            <person name="Rodrigues V."/>
            <person name="de M Rosa A.J."/>
            <person name="de Rosa V.E.Jr."/>
            <person name="de Sa R.G."/>
            <person name="Santelli R.V."/>
            <person name="Sawasaki H.E."/>
            <person name="da Silva A.C."/>
            <person name="da Silva A.M."/>
            <person name="da Silva F.R."/>
            <person name="da Silva W.A.Jr."/>
            <person name="da Silveira J.F."/>
            <person name="Silvestri M.L."/>
            <person name="Siqueira W.J."/>
            <person name="de Souza A.A."/>
            <person name="de Souza A.P."/>
            <person name="Terenzi M.F."/>
            <person name="Truffi D."/>
            <person name="Tsai S.M."/>
            <person name="Tsuhako M.H."/>
            <person name="Vallada H."/>
            <person name="Van Sluys M.A."/>
            <person name="Verjovski-Almeida S."/>
            <person name="Vettore A.L."/>
            <person name="Zago M.A."/>
            <person name="Zatz M."/>
            <person name="Meidanis J."/>
            <person name="Setubal J.C."/>
        </authorList>
    </citation>
    <scope>NUCLEOTIDE SEQUENCE [LARGE SCALE GENOMIC DNA]</scope>
    <source>
        <strain evidence="3 4">9a5c</strain>
    </source>
</reference>
<feature type="transmembrane region" description="Helical" evidence="1">
    <location>
        <begin position="323"/>
        <end position="345"/>
    </location>
</feature>
<dbReference type="AlphaFoldDB" id="Q9PH04"/>
<dbReference type="eggNOG" id="COG1835">
    <property type="taxonomic scope" value="Bacteria"/>
</dbReference>
<dbReference type="InterPro" id="IPR002656">
    <property type="entry name" value="Acyl_transf_3_dom"/>
</dbReference>
<feature type="transmembrane region" description="Helical" evidence="1">
    <location>
        <begin position="294"/>
        <end position="311"/>
    </location>
</feature>
<dbReference type="HOGENOM" id="CLU_005679_13_8_6"/>
<feature type="transmembrane region" description="Helical" evidence="1">
    <location>
        <begin position="121"/>
        <end position="142"/>
    </location>
</feature>
<feature type="transmembrane region" description="Helical" evidence="1">
    <location>
        <begin position="30"/>
        <end position="50"/>
    </location>
</feature>
<evidence type="ECO:0000313" key="4">
    <source>
        <dbReference type="Proteomes" id="UP000000812"/>
    </source>
</evidence>
<evidence type="ECO:0000313" key="3">
    <source>
        <dbReference type="EMBL" id="AAF82955.1"/>
    </source>
</evidence>
<protein>
    <recommendedName>
        <fullName evidence="2">Acyltransferase 3 domain-containing protein</fullName>
    </recommendedName>
</protein>
<feature type="transmembrane region" description="Helical" evidence="1">
    <location>
        <begin position="357"/>
        <end position="375"/>
    </location>
</feature>
<dbReference type="PIR" id="A82842">
    <property type="entry name" value="A82842"/>
</dbReference>
<keyword evidence="1" id="KW-1133">Transmembrane helix</keyword>
<accession>Q9PH04</accession>
<gene>
    <name evidence="3" type="ordered locus">XF_0142</name>
</gene>
<feature type="transmembrane region" description="Helical" evidence="1">
    <location>
        <begin position="190"/>
        <end position="207"/>
    </location>
</feature>
<dbReference type="GO" id="GO:0016747">
    <property type="term" value="F:acyltransferase activity, transferring groups other than amino-acyl groups"/>
    <property type="evidence" value="ECO:0007669"/>
    <property type="project" value="InterPro"/>
</dbReference>
<evidence type="ECO:0000259" key="2">
    <source>
        <dbReference type="Pfam" id="PF01757"/>
    </source>
</evidence>
<name>Q9PH04_XYLFA</name>
<keyword evidence="1" id="KW-0812">Transmembrane</keyword>
<feature type="transmembrane region" description="Helical" evidence="1">
    <location>
        <begin position="256"/>
        <end position="274"/>
    </location>
</feature>
<keyword evidence="1" id="KW-0472">Membrane</keyword>
<dbReference type="Pfam" id="PF01757">
    <property type="entry name" value="Acyl_transf_3"/>
    <property type="match status" value="1"/>
</dbReference>
<dbReference type="PANTHER" id="PTHR23028:SF134">
    <property type="entry name" value="PUTATIVE (AFU_ORTHOLOGUE AFUA_4G08520)-RELATED"/>
    <property type="match status" value="1"/>
</dbReference>